<dbReference type="InterPro" id="IPR011009">
    <property type="entry name" value="Kinase-like_dom_sf"/>
</dbReference>
<evidence type="ECO:0000256" key="4">
    <source>
        <dbReference type="ARBA" id="ARBA00022840"/>
    </source>
</evidence>
<dbReference type="PANTHER" id="PTHR44329">
    <property type="entry name" value="SERINE/THREONINE-PROTEIN KINASE TNNI3K-RELATED"/>
    <property type="match status" value="1"/>
</dbReference>
<reference evidence="6 7" key="1">
    <citation type="submission" date="2014-04" db="EMBL/GenBank/DDBJ databases">
        <authorList>
            <consortium name="DOE Joint Genome Institute"/>
            <person name="Kuo A."/>
            <person name="Kohler A."/>
            <person name="Nagy L.G."/>
            <person name="Floudas D."/>
            <person name="Copeland A."/>
            <person name="Barry K.W."/>
            <person name="Cichocki N."/>
            <person name="Veneault-Fourrey C."/>
            <person name="LaButti K."/>
            <person name="Lindquist E.A."/>
            <person name="Lipzen A."/>
            <person name="Lundell T."/>
            <person name="Morin E."/>
            <person name="Murat C."/>
            <person name="Sun H."/>
            <person name="Tunlid A."/>
            <person name="Henrissat B."/>
            <person name="Grigoriev I.V."/>
            <person name="Hibbett D.S."/>
            <person name="Martin F."/>
            <person name="Nordberg H.P."/>
            <person name="Cantor M.N."/>
            <person name="Hua S.X."/>
        </authorList>
    </citation>
    <scope>NUCLEOTIDE SEQUENCE [LARGE SCALE GENOMIC DNA]</scope>
    <source>
        <strain evidence="6 7">Foug A</strain>
    </source>
</reference>
<keyword evidence="4" id="KW-0067">ATP-binding</keyword>
<gene>
    <name evidence="6" type="ORF">SCLCIDRAFT_1216922</name>
</gene>
<dbReference type="STRING" id="1036808.A0A0C3DWM5"/>
<dbReference type="PROSITE" id="PS00109">
    <property type="entry name" value="PROTEIN_KINASE_TYR"/>
    <property type="match status" value="1"/>
</dbReference>
<dbReference type="SUPFAM" id="SSF56112">
    <property type="entry name" value="Protein kinase-like (PK-like)"/>
    <property type="match status" value="1"/>
</dbReference>
<dbReference type="InterPro" id="IPR001245">
    <property type="entry name" value="Ser-Thr/Tyr_kinase_cat_dom"/>
</dbReference>
<evidence type="ECO:0000259" key="5">
    <source>
        <dbReference type="PROSITE" id="PS50011"/>
    </source>
</evidence>
<sequence>MHITLPQVTQRTPNLDDRVSRYESVFTLEGGSIVIRRAILHGRIVTVKNHRFLPKHTLHEAFIWTFIHHENIHPLLGIATTFDNTVSIVAEYVARGNTHDYVQDPRVDPASLLLGIARALHYLHTYRLGPIFHGDIRGKNVLVTNNGRALLTDFGCSYFHDRSSNTIYCSPLSGALRWMAPEGIEGGSPTDKRDVWAFAMTVLELFTGQVPFEDIKAEKSIFVRVLRGMPNRPHRMRDEWWALCTPCWESNPTLRPTMMDLIRRIKRIITSSRRP</sequence>
<dbReference type="InterPro" id="IPR008266">
    <property type="entry name" value="Tyr_kinase_AS"/>
</dbReference>
<proteinExistence type="predicted"/>
<evidence type="ECO:0000256" key="1">
    <source>
        <dbReference type="ARBA" id="ARBA00022679"/>
    </source>
</evidence>
<dbReference type="HOGENOM" id="CLU_000288_7_18_1"/>
<keyword evidence="7" id="KW-1185">Reference proteome</keyword>
<dbReference type="OrthoDB" id="26722at2759"/>
<dbReference type="AlphaFoldDB" id="A0A0C3DWM5"/>
<dbReference type="EMBL" id="KN822063">
    <property type="protein sequence ID" value="KIM60316.1"/>
    <property type="molecule type" value="Genomic_DNA"/>
</dbReference>
<feature type="domain" description="Protein kinase" evidence="5">
    <location>
        <begin position="22"/>
        <end position="275"/>
    </location>
</feature>
<dbReference type="InterPro" id="IPR051681">
    <property type="entry name" value="Ser/Thr_Kinases-Pseudokinases"/>
</dbReference>
<evidence type="ECO:0000313" key="6">
    <source>
        <dbReference type="EMBL" id="KIM60316.1"/>
    </source>
</evidence>
<evidence type="ECO:0000256" key="3">
    <source>
        <dbReference type="ARBA" id="ARBA00022777"/>
    </source>
</evidence>
<dbReference type="InterPro" id="IPR000719">
    <property type="entry name" value="Prot_kinase_dom"/>
</dbReference>
<dbReference type="PANTHER" id="PTHR44329:SF288">
    <property type="entry name" value="MITOGEN-ACTIVATED PROTEIN KINASE KINASE KINASE 20"/>
    <property type="match status" value="1"/>
</dbReference>
<keyword evidence="2" id="KW-0547">Nucleotide-binding</keyword>
<evidence type="ECO:0000256" key="2">
    <source>
        <dbReference type="ARBA" id="ARBA00022741"/>
    </source>
</evidence>
<accession>A0A0C3DWM5</accession>
<name>A0A0C3DWM5_9AGAM</name>
<dbReference type="GO" id="GO:0004674">
    <property type="term" value="F:protein serine/threonine kinase activity"/>
    <property type="evidence" value="ECO:0007669"/>
    <property type="project" value="TreeGrafter"/>
</dbReference>
<organism evidence="6 7">
    <name type="scientific">Scleroderma citrinum Foug A</name>
    <dbReference type="NCBI Taxonomy" id="1036808"/>
    <lineage>
        <taxon>Eukaryota</taxon>
        <taxon>Fungi</taxon>
        <taxon>Dikarya</taxon>
        <taxon>Basidiomycota</taxon>
        <taxon>Agaricomycotina</taxon>
        <taxon>Agaricomycetes</taxon>
        <taxon>Agaricomycetidae</taxon>
        <taxon>Boletales</taxon>
        <taxon>Sclerodermatineae</taxon>
        <taxon>Sclerodermataceae</taxon>
        <taxon>Scleroderma</taxon>
    </lineage>
</organism>
<dbReference type="GO" id="GO:0005524">
    <property type="term" value="F:ATP binding"/>
    <property type="evidence" value="ECO:0007669"/>
    <property type="project" value="UniProtKB-KW"/>
</dbReference>
<evidence type="ECO:0000313" key="7">
    <source>
        <dbReference type="Proteomes" id="UP000053989"/>
    </source>
</evidence>
<keyword evidence="3" id="KW-0418">Kinase</keyword>
<dbReference type="InParanoid" id="A0A0C3DWM5"/>
<dbReference type="PROSITE" id="PS50011">
    <property type="entry name" value="PROTEIN_KINASE_DOM"/>
    <property type="match status" value="1"/>
</dbReference>
<dbReference type="Pfam" id="PF07714">
    <property type="entry name" value="PK_Tyr_Ser-Thr"/>
    <property type="match status" value="1"/>
</dbReference>
<keyword evidence="1" id="KW-0808">Transferase</keyword>
<reference evidence="7" key="2">
    <citation type="submission" date="2015-01" db="EMBL/GenBank/DDBJ databases">
        <title>Evolutionary Origins and Diversification of the Mycorrhizal Mutualists.</title>
        <authorList>
            <consortium name="DOE Joint Genome Institute"/>
            <consortium name="Mycorrhizal Genomics Consortium"/>
            <person name="Kohler A."/>
            <person name="Kuo A."/>
            <person name="Nagy L.G."/>
            <person name="Floudas D."/>
            <person name="Copeland A."/>
            <person name="Barry K.W."/>
            <person name="Cichocki N."/>
            <person name="Veneault-Fourrey C."/>
            <person name="LaButti K."/>
            <person name="Lindquist E.A."/>
            <person name="Lipzen A."/>
            <person name="Lundell T."/>
            <person name="Morin E."/>
            <person name="Murat C."/>
            <person name="Riley R."/>
            <person name="Ohm R."/>
            <person name="Sun H."/>
            <person name="Tunlid A."/>
            <person name="Henrissat B."/>
            <person name="Grigoriev I.V."/>
            <person name="Hibbett D.S."/>
            <person name="Martin F."/>
        </authorList>
    </citation>
    <scope>NUCLEOTIDE SEQUENCE [LARGE SCALE GENOMIC DNA]</scope>
    <source>
        <strain evidence="7">Foug A</strain>
    </source>
</reference>
<dbReference type="Gene3D" id="1.10.510.10">
    <property type="entry name" value="Transferase(Phosphotransferase) domain 1"/>
    <property type="match status" value="1"/>
</dbReference>
<protein>
    <recommendedName>
        <fullName evidence="5">Protein kinase domain-containing protein</fullName>
    </recommendedName>
</protein>
<dbReference type="Proteomes" id="UP000053989">
    <property type="component" value="Unassembled WGS sequence"/>
</dbReference>